<gene>
    <name evidence="2" type="ORF">G7Z17_g6908</name>
</gene>
<feature type="region of interest" description="Disordered" evidence="1">
    <location>
        <begin position="1"/>
        <end position="39"/>
    </location>
</feature>
<evidence type="ECO:0000313" key="3">
    <source>
        <dbReference type="Proteomes" id="UP000722485"/>
    </source>
</evidence>
<dbReference type="AlphaFoldDB" id="A0A9P5HE86"/>
<evidence type="ECO:0000313" key="2">
    <source>
        <dbReference type="EMBL" id="KAF7548678.1"/>
    </source>
</evidence>
<dbReference type="Proteomes" id="UP000722485">
    <property type="component" value="Unassembled WGS sequence"/>
</dbReference>
<feature type="compositionally biased region" description="Basic and acidic residues" evidence="1">
    <location>
        <begin position="27"/>
        <end position="39"/>
    </location>
</feature>
<sequence length="70" mass="7970">MDPKTKNKNPAKIKTEPDTNIIGIGPEDSKPSHNLEDFPPIDSKELKVWLEVSKLAREPLMTMDELKKEL</sequence>
<reference evidence="2" key="1">
    <citation type="submission" date="2020-03" db="EMBL/GenBank/DDBJ databases">
        <title>Draft Genome Sequence of Cylindrodendrum hubeiense.</title>
        <authorList>
            <person name="Buettner E."/>
            <person name="Kellner H."/>
        </authorList>
    </citation>
    <scope>NUCLEOTIDE SEQUENCE</scope>
    <source>
        <strain evidence="2">IHI 201604</strain>
    </source>
</reference>
<name>A0A9P5HE86_9HYPO</name>
<feature type="compositionally biased region" description="Basic residues" evidence="1">
    <location>
        <begin position="1"/>
        <end position="11"/>
    </location>
</feature>
<keyword evidence="3" id="KW-1185">Reference proteome</keyword>
<evidence type="ECO:0000256" key="1">
    <source>
        <dbReference type="SAM" id="MobiDB-lite"/>
    </source>
</evidence>
<proteinExistence type="predicted"/>
<dbReference type="EMBL" id="JAANBB010000142">
    <property type="protein sequence ID" value="KAF7548678.1"/>
    <property type="molecule type" value="Genomic_DNA"/>
</dbReference>
<protein>
    <submittedName>
        <fullName evidence="2">Uncharacterized protein</fullName>
    </submittedName>
</protein>
<accession>A0A9P5HE86</accession>
<organism evidence="2 3">
    <name type="scientific">Cylindrodendrum hubeiense</name>
    <dbReference type="NCBI Taxonomy" id="595255"/>
    <lineage>
        <taxon>Eukaryota</taxon>
        <taxon>Fungi</taxon>
        <taxon>Dikarya</taxon>
        <taxon>Ascomycota</taxon>
        <taxon>Pezizomycotina</taxon>
        <taxon>Sordariomycetes</taxon>
        <taxon>Hypocreomycetidae</taxon>
        <taxon>Hypocreales</taxon>
        <taxon>Nectriaceae</taxon>
        <taxon>Cylindrodendrum</taxon>
    </lineage>
</organism>
<comment type="caution">
    <text evidence="2">The sequence shown here is derived from an EMBL/GenBank/DDBJ whole genome shotgun (WGS) entry which is preliminary data.</text>
</comment>